<reference evidence="1 2" key="9">
    <citation type="journal article" date="1994" name="J. Gen. Virol.">
        <title>Insect iridescent virus type 6 encodes a polypeptide related to the largest subunit of eukaryotic RNA polymerase II.</title>
        <authorList>
            <person name="Schnitzler P."/>
            <person name="Sonntag K.C."/>
            <person name="Muller M."/>
            <person name="Janssen W."/>
            <person name="Bugert J.J."/>
            <person name="Koonin E.V."/>
            <person name="Darai G."/>
        </authorList>
    </citation>
    <scope>NUCLEOTIDE SEQUENCE [LARGE SCALE GENOMIC DNA]</scope>
</reference>
<organismHost>
    <name type="scientific">Chilo suppressalis</name>
    <name type="common">Asiatic rice borer moth</name>
    <dbReference type="NCBI Taxonomy" id="168631"/>
</organismHost>
<proteinExistence type="predicted"/>
<reference evidence="1 2" key="4">
    <citation type="journal article" date="1988" name="Virology">
        <title>Identification and characterization of the repetitive DNA element in the genome of insect iridescent virus type 6.</title>
        <authorList>
            <person name="Fischer M."/>
            <person name="Schnitzler P."/>
            <person name="Delius H."/>
            <person name="Darai G."/>
        </authorList>
    </citation>
    <scope>NUCLEOTIDE SEQUENCE [LARGE SCALE GENOMIC DNA]</scope>
</reference>
<reference evidence="1 2" key="3">
    <citation type="journal article" date="1987" name="Virology">
        <title>Molecular cloning and physical mapping of the genome of insect iridescent virus type 6: further evidence for circular permutation of the viral genome.</title>
        <authorList>
            <person name="Schnitzler P."/>
            <person name="Soltau J.B."/>
            <person name="Fischer M."/>
            <person name="Reisner H."/>
            <person name="Scholz J."/>
            <person name="Delius H."/>
            <person name="Darai G."/>
        </authorList>
    </citation>
    <scope>NUCLEOTIDE SEQUENCE [LARGE SCALE GENOMIC DNA]</scope>
</reference>
<dbReference type="EMBL" id="AF303741">
    <property type="protein sequence ID" value="AAK81988.1"/>
    <property type="molecule type" value="Genomic_DNA"/>
</dbReference>
<reference evidence="1 2" key="15">
    <citation type="journal article" date="2001" name="Virology">
        <title>Analysis of the first complete DNA sequence of an invertebrate iridovirus: coding strategy of the genome of Chilo iridescent virus.</title>
        <authorList>
            <person name="Jakob N.J."/>
            <person name="Muller K."/>
            <person name="Bahr U."/>
            <person name="Darai G."/>
        </authorList>
    </citation>
    <scope>NUCLEOTIDE SEQUENCE [LARGE SCALE GENOMIC DNA]</scope>
</reference>
<organismHost>
    <name type="scientific">Acheta domesticus</name>
    <name type="common">House cricket</name>
    <dbReference type="NCBI Taxonomy" id="6997"/>
</organismHost>
<dbReference type="RefSeq" id="NP_149520.1">
    <property type="nucleotide sequence ID" value="NC_003038.1"/>
</dbReference>
<organismHost>
    <name type="scientific">Gryllus bimaculatus</name>
    <name type="common">Two-spotted cricket</name>
    <dbReference type="NCBI Taxonomy" id="6999"/>
</organismHost>
<reference evidence="1 2" key="2">
    <citation type="journal article" date="1986" name="Med. Microbiol. Immunol.">
        <title>Insect iridescent virus type 6 induced toxic degenerative hepatitis in mice.</title>
        <authorList>
            <person name="Lorbacher de Ruiz H."/>
            <person name="Gelderblom H."/>
            <person name="Hofmann W."/>
            <person name="Darai G."/>
        </authorList>
    </citation>
    <scope>NUCLEOTIDE SEQUENCE [LARGE SCALE GENOMIC DNA]</scope>
</reference>
<sequence length="45" mass="5569">MWRFEFAPRRFLSKATRFHSWKRLRFFWGGTPEKTRPLGQDGRLL</sequence>
<reference evidence="1 2" key="14">
    <citation type="journal article" date="1999" name="Virus Genes">
        <title>Identification of a gene cluster within the genome of Chilo iridescent virus encoding enzymes involved in viral DNA replication and processing.</title>
        <authorList>
            <person name="Muller K."/>
            <person name="Tidona C.A."/>
            <person name="Darai G."/>
        </authorList>
    </citation>
    <scope>NUCLEOTIDE SEQUENCE [LARGE SCALE GENOMIC DNA]</scope>
</reference>
<protein>
    <submittedName>
        <fullName evidence="1">057L</fullName>
    </submittedName>
</protein>
<organismHost>
    <name type="scientific">Gryllus campestris</name>
    <dbReference type="NCBI Taxonomy" id="58607"/>
</organismHost>
<name>Q91G44_IIV6</name>
<reference evidence="1 2" key="11">
    <citation type="journal article" date="1994" name="Virus Genes">
        <title>Chilo iridescent virus encodes a putative helicase belonging to a distinct family within the "DEAD/H" superfamily: implications for the evolution of large DNA viruses.</title>
        <authorList>
            <person name="Sonntag K.C."/>
            <person name="Schnitzler P."/>
            <person name="Koonin E.V."/>
            <person name="Darai G."/>
        </authorList>
    </citation>
    <scope>NUCLEOTIDE SEQUENCE [LARGE SCALE GENOMIC DNA]</scope>
</reference>
<reference evidence="1 2" key="7">
    <citation type="journal article" date="1993" name="J. Gen. Virol.">
        <title>Identification of the gene encoding the major capsid protein of insect iridescent virus type 6 by polymerase chain reaction.</title>
        <authorList>
            <person name="Stohwasser R."/>
            <person name="Raab K."/>
            <person name="Schnitzler P."/>
            <person name="Janssen W."/>
            <person name="Darai G."/>
        </authorList>
    </citation>
    <scope>NUCLEOTIDE SEQUENCE [LARGE SCALE GENOMIC DNA]</scope>
</reference>
<organism evidence="1 2">
    <name type="scientific">Invertebrate iridescent virus 6</name>
    <name type="common">IIV-6</name>
    <name type="synonym">Chilo iridescent virus</name>
    <dbReference type="NCBI Taxonomy" id="176652"/>
    <lineage>
        <taxon>Viruses</taxon>
        <taxon>Varidnaviria</taxon>
        <taxon>Bamfordvirae</taxon>
        <taxon>Nucleocytoviricota</taxon>
        <taxon>Megaviricetes</taxon>
        <taxon>Pimascovirales</taxon>
        <taxon>Pimascovirales incertae sedis</taxon>
        <taxon>Iridoviridae</taxon>
        <taxon>Betairidovirinae</taxon>
        <taxon>Iridovirus</taxon>
        <taxon>Iridovirus chilo1</taxon>
    </lineage>
</organism>
<reference evidence="1 2" key="10">
    <citation type="journal article" date="1994" name="Nucleic Acids Res.">
        <title>Identification of genes encoding zinc finger proteins, non-histone chromosomal HMG protein homologue, and a putative GTP phosphohydrolase in the genome of Chilo iridescent virus.</title>
        <authorList>
            <person name="Schnitzler P."/>
            <person name="Hug M."/>
            <person name="Handermann M."/>
            <person name="Janssen W."/>
            <person name="Koonin E.V."/>
            <person name="Delius H."/>
            <person name="Darai C."/>
        </authorList>
    </citation>
    <scope>NUCLEOTIDE SEQUENCE [LARGE SCALE GENOMIC DNA]</scope>
</reference>
<reference evidence="1 2" key="13">
    <citation type="journal article" date="1998" name="Virus Genes">
        <title>Identification of a thymidylate synthase gene within the genome of Chilo iridescent virus.</title>
        <authorList>
            <person name="Muller K."/>
            <person name="Tidona C.A."/>
            <person name="Bahr U."/>
            <person name="Darai G."/>
        </authorList>
    </citation>
    <scope>NUCLEOTIDE SEQUENCE [LARGE SCALE GENOMIC DNA]</scope>
</reference>
<reference evidence="1 2" key="6">
    <citation type="journal article" date="1992" name="Virus Genes">
        <title>Characterization of the third origin of DNA replication of the genome of insect iridescent virus type 6.</title>
        <authorList>
            <person name="Sonntag K.C."/>
            <person name="Darai G."/>
        </authorList>
    </citation>
    <scope>NUCLEOTIDE SEQUENCE [LARGE SCALE GENOMIC DNA]</scope>
</reference>
<dbReference type="Proteomes" id="UP000001359">
    <property type="component" value="Segment"/>
</dbReference>
<reference evidence="1 2" key="8">
    <citation type="journal article" date="1994" name="Intervirology">
        <title>Identification of the primary structure and the coding capacity of the genome of insect iridescent virus type 6 between the genome coordinates 0.310 and 0.347 (7990 bp).</title>
        <authorList>
            <person name="Sonntag K.C."/>
            <person name="Schnitzler P."/>
            <person name="Janssen W."/>
            <person name="Darai G."/>
        </authorList>
    </citation>
    <scope>NUCLEOTIDE SEQUENCE [LARGE SCALE GENOMIC DNA]</scope>
</reference>
<evidence type="ECO:0000313" key="1">
    <source>
        <dbReference type="EMBL" id="AAK81988.1"/>
    </source>
</evidence>
<dbReference type="GeneID" id="1733114"/>
<accession>Q91G44</accession>
<evidence type="ECO:0000313" key="2">
    <source>
        <dbReference type="Proteomes" id="UP000001359"/>
    </source>
</evidence>
<reference evidence="1 2" key="1">
    <citation type="journal article" date="1984" name="J. Virol.">
        <title>DNA analysis of insect iridescent virus 6: evidence for circular permutation and terminal redundancy.</title>
        <authorList>
            <person name="Delius H."/>
            <person name="Darai G."/>
            <person name="Fluegel R.M."/>
        </authorList>
    </citation>
    <scope>NUCLEOTIDE SEQUENCE [LARGE SCALE GENOMIC DNA]</scope>
</reference>
<keyword evidence="2" id="KW-1185">Reference proteome</keyword>
<reference evidence="1 2" key="12">
    <citation type="journal article" date="1997" name="Virus Genes">
        <title>The DNA sequence of Chilo iridescent virus between the genome coordinates 0.101 and 0.391; similarities in coding strategy between insect and vertebrate iridoviruses.</title>
        <authorList>
            <person name="Bahr U."/>
            <person name="Tidona C.A."/>
            <person name="Darai G."/>
        </authorList>
    </citation>
    <scope>NUCLEOTIDE SEQUENCE [LARGE SCALE GENOMIC DNA]</scope>
</reference>
<dbReference type="KEGG" id="vg:1733114"/>
<reference evidence="1 2" key="5">
    <citation type="journal article" date="1992" name="Virus Genes">
        <title>Identification and mapping of origins of DNA replication within the DNA sequences of the genome of insect iridescent virus type 6.</title>
        <authorList>
            <person name="Handermann M."/>
            <person name="Schnitzler P."/>
            <person name="Rosen-Wolff A."/>
            <person name="Raab K."/>
            <person name="Sonntag K.C."/>
            <person name="Darai G."/>
        </authorList>
    </citation>
    <scope>NUCLEOTIDE SEQUENCE [LARGE SCALE GENOMIC DNA]</scope>
</reference>
<organismHost>
    <name type="scientific">Spodoptera frugiperda</name>
    <name type="common">Fall armyworm</name>
    <dbReference type="NCBI Taxonomy" id="7108"/>
</organismHost>